<dbReference type="SUPFAM" id="SSF158791">
    <property type="entry name" value="MgtE N-terminal domain-like"/>
    <property type="match status" value="1"/>
</dbReference>
<evidence type="ECO:0000256" key="6">
    <source>
        <dbReference type="ARBA" id="ARBA00022989"/>
    </source>
</evidence>
<keyword evidence="8" id="KW-1003">Cell membrane</keyword>
<feature type="transmembrane region" description="Helical" evidence="8">
    <location>
        <begin position="297"/>
        <end position="317"/>
    </location>
</feature>
<dbReference type="InterPro" id="IPR038076">
    <property type="entry name" value="MgtE_N_sf"/>
</dbReference>
<dbReference type="Pfam" id="PF01769">
    <property type="entry name" value="MgtE"/>
    <property type="match status" value="1"/>
</dbReference>
<dbReference type="InterPro" id="IPR006669">
    <property type="entry name" value="MgtE_transporter"/>
</dbReference>
<keyword evidence="6 8" id="KW-1133">Transmembrane helix</keyword>
<evidence type="ECO:0000256" key="5">
    <source>
        <dbReference type="ARBA" id="ARBA00022842"/>
    </source>
</evidence>
<dbReference type="AlphaFoldDB" id="A0A3T0ECJ7"/>
<evidence type="ECO:0000256" key="7">
    <source>
        <dbReference type="ARBA" id="ARBA00023136"/>
    </source>
</evidence>
<dbReference type="Gene3D" id="1.25.60.10">
    <property type="entry name" value="MgtE N-terminal domain-like"/>
    <property type="match status" value="1"/>
</dbReference>
<dbReference type="EMBL" id="CP018911">
    <property type="protein sequence ID" value="AZU05014.1"/>
    <property type="molecule type" value="Genomic_DNA"/>
</dbReference>
<evidence type="ECO:0000313" key="10">
    <source>
        <dbReference type="Proteomes" id="UP000286954"/>
    </source>
</evidence>
<dbReference type="NCBIfam" id="TIGR00400">
    <property type="entry name" value="mgtE"/>
    <property type="match status" value="1"/>
</dbReference>
<evidence type="ECO:0000256" key="3">
    <source>
        <dbReference type="ARBA" id="ARBA00022448"/>
    </source>
</evidence>
<dbReference type="GO" id="GO:0046872">
    <property type="term" value="F:metal ion binding"/>
    <property type="evidence" value="ECO:0007669"/>
    <property type="project" value="UniProtKB-KW"/>
</dbReference>
<dbReference type="PANTHER" id="PTHR43773">
    <property type="entry name" value="MAGNESIUM TRANSPORTER MGTE"/>
    <property type="match status" value="1"/>
</dbReference>
<accession>A0A3T0ECJ7</accession>
<comment type="subcellular location">
    <subcellularLocation>
        <location evidence="8">Cell membrane</location>
        <topology evidence="8">Multi-pass membrane protein</topology>
    </subcellularLocation>
    <subcellularLocation>
        <location evidence="1">Membrane</location>
        <topology evidence="1">Multi-pass membrane protein</topology>
    </subcellularLocation>
</comment>
<dbReference type="Gene3D" id="3.10.580.10">
    <property type="entry name" value="CBS-domain"/>
    <property type="match status" value="1"/>
</dbReference>
<feature type="transmembrane region" description="Helical" evidence="8">
    <location>
        <begin position="397"/>
        <end position="423"/>
    </location>
</feature>
<evidence type="ECO:0000313" key="9">
    <source>
        <dbReference type="EMBL" id="AZU05014.1"/>
    </source>
</evidence>
<keyword evidence="5 8" id="KW-0460">Magnesium</keyword>
<reference evidence="9 10" key="1">
    <citation type="submission" date="2016-12" db="EMBL/GenBank/DDBJ databases">
        <title>The genome of dimorphic prosthecate Glycocaulis alkaliphilus 6b-8t, isolated from crude oil dictates its adaptability in petroleum environments.</title>
        <authorList>
            <person name="Wu X.-L."/>
            <person name="Geng S."/>
        </authorList>
    </citation>
    <scope>NUCLEOTIDE SEQUENCE [LARGE SCALE GENOMIC DNA]</scope>
    <source>
        <strain evidence="9 10">6B-8</strain>
    </source>
</reference>
<dbReference type="PROSITE" id="PS51371">
    <property type="entry name" value="CBS"/>
    <property type="match status" value="2"/>
</dbReference>
<feature type="transmembrane region" description="Helical" evidence="8">
    <location>
        <begin position="323"/>
        <end position="350"/>
    </location>
</feature>
<dbReference type="GO" id="GO:0015095">
    <property type="term" value="F:magnesium ion transmembrane transporter activity"/>
    <property type="evidence" value="ECO:0007669"/>
    <property type="project" value="UniProtKB-UniRule"/>
</dbReference>
<keyword evidence="7 8" id="KW-0472">Membrane</keyword>
<dbReference type="SUPFAM" id="SSF161093">
    <property type="entry name" value="MgtE membrane domain-like"/>
    <property type="match status" value="1"/>
</dbReference>
<evidence type="ECO:0000256" key="1">
    <source>
        <dbReference type="ARBA" id="ARBA00004141"/>
    </source>
</evidence>
<dbReference type="InterPro" id="IPR046342">
    <property type="entry name" value="CBS_dom_sf"/>
</dbReference>
<dbReference type="Pfam" id="PF03448">
    <property type="entry name" value="MgtE_N"/>
    <property type="match status" value="1"/>
</dbReference>
<keyword evidence="4 8" id="KW-0812">Transmembrane</keyword>
<dbReference type="OrthoDB" id="9790355at2"/>
<comment type="subunit">
    <text evidence="8">Homodimer.</text>
</comment>
<dbReference type="InterPro" id="IPR036739">
    <property type="entry name" value="SLC41_membr_dom_sf"/>
</dbReference>
<protein>
    <recommendedName>
        <fullName evidence="8">Magnesium transporter MgtE</fullName>
    </recommendedName>
</protein>
<dbReference type="SMART" id="SM00924">
    <property type="entry name" value="MgtE_N"/>
    <property type="match status" value="1"/>
</dbReference>
<evidence type="ECO:0000256" key="8">
    <source>
        <dbReference type="RuleBase" id="RU362011"/>
    </source>
</evidence>
<dbReference type="Proteomes" id="UP000286954">
    <property type="component" value="Chromosome"/>
</dbReference>
<gene>
    <name evidence="9" type="ORF">X907_2500</name>
</gene>
<organism evidence="9 10">
    <name type="scientific">Glycocaulis alkaliphilus</name>
    <dbReference type="NCBI Taxonomy" id="1434191"/>
    <lineage>
        <taxon>Bacteria</taxon>
        <taxon>Pseudomonadati</taxon>
        <taxon>Pseudomonadota</taxon>
        <taxon>Alphaproteobacteria</taxon>
        <taxon>Maricaulales</taxon>
        <taxon>Maricaulaceae</taxon>
        <taxon>Glycocaulis</taxon>
    </lineage>
</organism>
<dbReference type="Pfam" id="PF00571">
    <property type="entry name" value="CBS"/>
    <property type="match status" value="2"/>
</dbReference>
<dbReference type="Gene3D" id="1.10.357.20">
    <property type="entry name" value="SLC41 divalent cation transporters, integral membrane domain"/>
    <property type="match status" value="1"/>
</dbReference>
<dbReference type="KEGG" id="gak:X907_2500"/>
<dbReference type="RefSeq" id="WP_127568445.1">
    <property type="nucleotide sequence ID" value="NZ_BMFB01000001.1"/>
</dbReference>
<keyword evidence="10" id="KW-1185">Reference proteome</keyword>
<keyword evidence="8" id="KW-0479">Metal-binding</keyword>
<sequence>MTSNHIAAAIRDFLNNNDTASIKTALASLHPADIANAIGTLSPEEVARVLTALSVERAGEVFGYLPAAMQAETALAMERDALAALITAMSPDERADLFNALPKELQDRLLPVLARADREDIRKLSAYAEGTAGAIMTSDYATLKADLTTVEAIARLRREAPNKETIYDSYVVDEDRRLIGVVSLRDLLTEPDEALVGDIMVREVIFVRANESQEEAARKIAQYDLLAIPVINGGDALVGIITADDAMDVQAAEATEDFYRAGGVQDVGSDQKGYVPGMKRITNVRTASTFVLYRMRIVWLVLLVFGNIFSGAGIAYFEDTIMAYVALVFFLPLLIDSGGNAGSQAATLMVRGLAVGDVKLSDWGKMIGRESFVALLLGITMAIAVSAIGIFRGGPEVALVVSLSMVVIVLVGSIIGMSLPFILSRMKLDPAAASAPLITSIADAAGVMIYFTIATALLDVSSAAA</sequence>
<dbReference type="InterPro" id="IPR006668">
    <property type="entry name" value="Mg_transptr_MgtE_intracell_dom"/>
</dbReference>
<keyword evidence="3 8" id="KW-0813">Transport</keyword>
<proteinExistence type="inferred from homology"/>
<comment type="similarity">
    <text evidence="2 8">Belongs to the SLC41A transporter family.</text>
</comment>
<evidence type="ECO:0000256" key="2">
    <source>
        <dbReference type="ARBA" id="ARBA00009749"/>
    </source>
</evidence>
<dbReference type="GO" id="GO:0005886">
    <property type="term" value="C:plasma membrane"/>
    <property type="evidence" value="ECO:0007669"/>
    <property type="project" value="UniProtKB-SubCell"/>
</dbReference>
<feature type="transmembrane region" description="Helical" evidence="8">
    <location>
        <begin position="371"/>
        <end position="391"/>
    </location>
</feature>
<evidence type="ECO:0000256" key="4">
    <source>
        <dbReference type="ARBA" id="ARBA00022692"/>
    </source>
</evidence>
<dbReference type="PANTHER" id="PTHR43773:SF1">
    <property type="entry name" value="MAGNESIUM TRANSPORTER MGTE"/>
    <property type="match status" value="1"/>
</dbReference>
<dbReference type="CDD" id="cd04606">
    <property type="entry name" value="CBS_pair_Mg_transporter"/>
    <property type="match status" value="1"/>
</dbReference>
<comment type="function">
    <text evidence="8">Acts as a magnesium transporter.</text>
</comment>
<dbReference type="InterPro" id="IPR006667">
    <property type="entry name" value="SLC41_membr_dom"/>
</dbReference>
<feature type="transmembrane region" description="Helical" evidence="8">
    <location>
        <begin position="435"/>
        <end position="458"/>
    </location>
</feature>
<dbReference type="SMART" id="SM00116">
    <property type="entry name" value="CBS"/>
    <property type="match status" value="2"/>
</dbReference>
<name>A0A3T0ECJ7_9PROT</name>
<dbReference type="SUPFAM" id="SSF54631">
    <property type="entry name" value="CBS-domain pair"/>
    <property type="match status" value="1"/>
</dbReference>
<dbReference type="InterPro" id="IPR000644">
    <property type="entry name" value="CBS_dom"/>
</dbReference>